<name>A0A0K2U749_LEPSM</name>
<evidence type="ECO:0000313" key="1">
    <source>
        <dbReference type="EMBL" id="CDW33757.1"/>
    </source>
</evidence>
<proteinExistence type="predicted"/>
<dbReference type="EMBL" id="HACA01016396">
    <property type="protein sequence ID" value="CDW33757.1"/>
    <property type="molecule type" value="Transcribed_RNA"/>
</dbReference>
<sequence>MHFEGDTEYYCYGPLRRIIEIHMQSITSSRGHGYDCTKVVELDQDVDLVHESLHAFMKMIYNDKSI</sequence>
<protein>
    <submittedName>
        <fullName evidence="1">Uncharacterized protein</fullName>
    </submittedName>
</protein>
<accession>A0A0K2U749</accession>
<reference evidence="1" key="1">
    <citation type="submission" date="2014-05" db="EMBL/GenBank/DDBJ databases">
        <authorList>
            <person name="Chronopoulou M."/>
        </authorList>
    </citation>
    <scope>NUCLEOTIDE SEQUENCE</scope>
    <source>
        <tissue evidence="1">Whole organism</tissue>
    </source>
</reference>
<dbReference type="AlphaFoldDB" id="A0A0K2U749"/>
<organism evidence="1">
    <name type="scientific">Lepeophtheirus salmonis</name>
    <name type="common">Salmon louse</name>
    <name type="synonym">Caligus salmonis</name>
    <dbReference type="NCBI Taxonomy" id="72036"/>
    <lineage>
        <taxon>Eukaryota</taxon>
        <taxon>Metazoa</taxon>
        <taxon>Ecdysozoa</taxon>
        <taxon>Arthropoda</taxon>
        <taxon>Crustacea</taxon>
        <taxon>Multicrustacea</taxon>
        <taxon>Hexanauplia</taxon>
        <taxon>Copepoda</taxon>
        <taxon>Siphonostomatoida</taxon>
        <taxon>Caligidae</taxon>
        <taxon>Lepeophtheirus</taxon>
    </lineage>
</organism>